<name>A0A8H6RK00_9PEZI</name>
<keyword evidence="2" id="KW-1185">Reference proteome</keyword>
<accession>A0A8H6RK00</accession>
<proteinExistence type="predicted"/>
<sequence length="259" mass="29212">MLNPCARTFLPRRPEANEPQHTLYLHIHQGHGGIYSLPFKSAHPDGTIQKVSAIGTSGCRTCVAVHFPLGEGKCFAAHSDGHVHSLDGIGEKKNFLADVVSGFTLEWLPSEEQGRQLYNTVESYLESVFPGMRDRGLSDYLKRHAILLCPRLTVKGRLTTGGWICKAFNDFLGLERTGDEIRSGHGFIIDYSKDVPVATILGYEEKAPSEQEWDFMPDEEFHDMFGELTARQVTEKNWQPINRLSWTLMHWNNVWRAGG</sequence>
<gene>
    <name evidence="1" type="ORF">HII31_06304</name>
</gene>
<dbReference type="AlphaFoldDB" id="A0A8H6RK00"/>
<comment type="caution">
    <text evidence="1">The sequence shown here is derived from an EMBL/GenBank/DDBJ whole genome shotgun (WGS) entry which is preliminary data.</text>
</comment>
<evidence type="ECO:0000313" key="1">
    <source>
        <dbReference type="EMBL" id="KAF7192272.1"/>
    </source>
</evidence>
<protein>
    <submittedName>
        <fullName evidence="1">Uncharacterized protein</fullName>
    </submittedName>
</protein>
<dbReference type="Proteomes" id="UP000660729">
    <property type="component" value="Unassembled WGS sequence"/>
</dbReference>
<reference evidence="1" key="1">
    <citation type="submission" date="2020-04" db="EMBL/GenBank/DDBJ databases">
        <title>Draft genome resource of the tomato pathogen Pseudocercospora fuligena.</title>
        <authorList>
            <person name="Zaccaron A."/>
        </authorList>
    </citation>
    <scope>NUCLEOTIDE SEQUENCE</scope>
    <source>
        <strain evidence="1">PF001</strain>
    </source>
</reference>
<organism evidence="1 2">
    <name type="scientific">Pseudocercospora fuligena</name>
    <dbReference type="NCBI Taxonomy" id="685502"/>
    <lineage>
        <taxon>Eukaryota</taxon>
        <taxon>Fungi</taxon>
        <taxon>Dikarya</taxon>
        <taxon>Ascomycota</taxon>
        <taxon>Pezizomycotina</taxon>
        <taxon>Dothideomycetes</taxon>
        <taxon>Dothideomycetidae</taxon>
        <taxon>Mycosphaerellales</taxon>
        <taxon>Mycosphaerellaceae</taxon>
        <taxon>Pseudocercospora</taxon>
    </lineage>
</organism>
<dbReference type="EMBL" id="JABCIY010000148">
    <property type="protein sequence ID" value="KAF7192272.1"/>
    <property type="molecule type" value="Genomic_DNA"/>
</dbReference>
<evidence type="ECO:0000313" key="2">
    <source>
        <dbReference type="Proteomes" id="UP000660729"/>
    </source>
</evidence>